<evidence type="ECO:0000313" key="7">
    <source>
        <dbReference type="EMBL" id="OGF20881.1"/>
    </source>
</evidence>
<feature type="transmembrane region" description="Helical" evidence="5">
    <location>
        <begin position="185"/>
        <end position="209"/>
    </location>
</feature>
<dbReference type="PANTHER" id="PTHR37422:SF13">
    <property type="entry name" value="LIPOPOLYSACCHARIDE BIOSYNTHESIS PROTEIN PA4999-RELATED"/>
    <property type="match status" value="1"/>
</dbReference>
<name>A0A1F5S3M9_9BACT</name>
<dbReference type="Proteomes" id="UP000177407">
    <property type="component" value="Unassembled WGS sequence"/>
</dbReference>
<dbReference type="Pfam" id="PF04932">
    <property type="entry name" value="Wzy_C"/>
    <property type="match status" value="1"/>
</dbReference>
<comment type="caution">
    <text evidence="7">The sequence shown here is derived from an EMBL/GenBank/DDBJ whole genome shotgun (WGS) entry which is preliminary data.</text>
</comment>
<protein>
    <recommendedName>
        <fullName evidence="6">O-antigen ligase-related domain-containing protein</fullName>
    </recommendedName>
</protein>
<feature type="transmembrane region" description="Helical" evidence="5">
    <location>
        <begin position="266"/>
        <end position="298"/>
    </location>
</feature>
<evidence type="ECO:0000256" key="3">
    <source>
        <dbReference type="ARBA" id="ARBA00022989"/>
    </source>
</evidence>
<feature type="transmembrane region" description="Helical" evidence="5">
    <location>
        <begin position="237"/>
        <end position="254"/>
    </location>
</feature>
<dbReference type="AlphaFoldDB" id="A0A1F5S3M9"/>
<comment type="subcellular location">
    <subcellularLocation>
        <location evidence="1">Membrane</location>
        <topology evidence="1">Multi-pass membrane protein</topology>
    </subcellularLocation>
</comment>
<evidence type="ECO:0000256" key="5">
    <source>
        <dbReference type="SAM" id="Phobius"/>
    </source>
</evidence>
<evidence type="ECO:0000259" key="6">
    <source>
        <dbReference type="Pfam" id="PF04932"/>
    </source>
</evidence>
<feature type="transmembrane region" description="Helical" evidence="5">
    <location>
        <begin position="398"/>
        <end position="416"/>
    </location>
</feature>
<dbReference type="PANTHER" id="PTHR37422">
    <property type="entry name" value="TEICHURONIC ACID BIOSYNTHESIS PROTEIN TUAE"/>
    <property type="match status" value="1"/>
</dbReference>
<dbReference type="EMBL" id="MFGA01000019">
    <property type="protein sequence ID" value="OGF20881.1"/>
    <property type="molecule type" value="Genomic_DNA"/>
</dbReference>
<keyword evidence="4 5" id="KW-0472">Membrane</keyword>
<feature type="transmembrane region" description="Helical" evidence="5">
    <location>
        <begin position="131"/>
        <end position="149"/>
    </location>
</feature>
<accession>A0A1F5S3M9</accession>
<feature type="transmembrane region" description="Helical" evidence="5">
    <location>
        <begin position="310"/>
        <end position="329"/>
    </location>
</feature>
<feature type="transmembrane region" description="Helical" evidence="5">
    <location>
        <begin position="21"/>
        <end position="41"/>
    </location>
</feature>
<feature type="transmembrane region" description="Helical" evidence="5">
    <location>
        <begin position="161"/>
        <end position="179"/>
    </location>
</feature>
<feature type="transmembrane region" description="Helical" evidence="5">
    <location>
        <begin position="428"/>
        <end position="447"/>
    </location>
</feature>
<proteinExistence type="predicted"/>
<dbReference type="InterPro" id="IPR051533">
    <property type="entry name" value="WaaL-like"/>
</dbReference>
<gene>
    <name evidence="7" type="ORF">A2257_00140</name>
</gene>
<keyword evidence="3 5" id="KW-1133">Transmembrane helix</keyword>
<sequence>MFSKLYKILFPDEAPERQKVLLTRSFVLVLLIAIVAVFAPWKITIGVLAVILVFLLFFRFINLGFYLIVFLYPFIYLQLFIGRDINIPYVDVIAMFVFAAWGLRSLLLPPHGGLLLLKSWGKGAKLSLENFPGLLFFLLFFLASILSLINTESFFFSLKYIFRPLTFFYLMFVVLPYNIINSKKILFRVFWILFGVGIFVSLMGLWSIIFSTSEGLFRRAIPVEIFGIPILGTNHNLISEVLISVIPICFILIWETNKLWLKKFLIVGLLFMIAINLLTLSRTGWIALTLELAILVFVKYRKNVKSFAKLGLIIFLIVSPLVVYGYIFMTSELVRDSNTNRWALTIIALENFYDHPVIGNGAGTFIEQVSEEKWYIVNYGSPSEAHGVVQKLLAETGLIGFLTFFALLGYILLRLVKIYRQMPEEEQFKNIILALILTSLGSIVFQLFQTSYFVSKFWLPLGIALAAAGLAEEEVREKKRSNYVKG</sequence>
<dbReference type="InterPro" id="IPR007016">
    <property type="entry name" value="O-antigen_ligase-rel_domated"/>
</dbReference>
<evidence type="ECO:0000313" key="8">
    <source>
        <dbReference type="Proteomes" id="UP000177407"/>
    </source>
</evidence>
<evidence type="ECO:0000256" key="2">
    <source>
        <dbReference type="ARBA" id="ARBA00022692"/>
    </source>
</evidence>
<feature type="transmembrane region" description="Helical" evidence="5">
    <location>
        <begin position="89"/>
        <end position="111"/>
    </location>
</feature>
<keyword evidence="2 5" id="KW-0812">Transmembrane</keyword>
<feature type="transmembrane region" description="Helical" evidence="5">
    <location>
        <begin position="47"/>
        <end position="77"/>
    </location>
</feature>
<evidence type="ECO:0000256" key="4">
    <source>
        <dbReference type="ARBA" id="ARBA00023136"/>
    </source>
</evidence>
<dbReference type="GO" id="GO:0016020">
    <property type="term" value="C:membrane"/>
    <property type="evidence" value="ECO:0007669"/>
    <property type="project" value="UniProtKB-SubCell"/>
</dbReference>
<organism evidence="7 8">
    <name type="scientific">Candidatus Falkowbacteria bacterium RIFOXYA2_FULL_38_12</name>
    <dbReference type="NCBI Taxonomy" id="1797993"/>
    <lineage>
        <taxon>Bacteria</taxon>
        <taxon>Candidatus Falkowiibacteriota</taxon>
    </lineage>
</organism>
<feature type="domain" description="O-antigen ligase-related" evidence="6">
    <location>
        <begin position="268"/>
        <end position="405"/>
    </location>
</feature>
<evidence type="ECO:0000256" key="1">
    <source>
        <dbReference type="ARBA" id="ARBA00004141"/>
    </source>
</evidence>
<reference evidence="7 8" key="1">
    <citation type="journal article" date="2016" name="Nat. Commun.">
        <title>Thousands of microbial genomes shed light on interconnected biogeochemical processes in an aquifer system.</title>
        <authorList>
            <person name="Anantharaman K."/>
            <person name="Brown C.T."/>
            <person name="Hug L.A."/>
            <person name="Sharon I."/>
            <person name="Castelle C.J."/>
            <person name="Probst A.J."/>
            <person name="Thomas B.C."/>
            <person name="Singh A."/>
            <person name="Wilkins M.J."/>
            <person name="Karaoz U."/>
            <person name="Brodie E.L."/>
            <person name="Williams K.H."/>
            <person name="Hubbard S.S."/>
            <person name="Banfield J.F."/>
        </authorList>
    </citation>
    <scope>NUCLEOTIDE SEQUENCE [LARGE SCALE GENOMIC DNA]</scope>
</reference>